<dbReference type="Proteomes" id="UP001309876">
    <property type="component" value="Unassembled WGS sequence"/>
</dbReference>
<evidence type="ECO:0000313" key="3">
    <source>
        <dbReference type="EMBL" id="KAK5088059.1"/>
    </source>
</evidence>
<gene>
    <name evidence="3" type="ORF">LTR05_002275</name>
</gene>
<feature type="region of interest" description="Disordered" evidence="1">
    <location>
        <begin position="540"/>
        <end position="608"/>
    </location>
</feature>
<feature type="transmembrane region" description="Helical" evidence="2">
    <location>
        <begin position="122"/>
        <end position="144"/>
    </location>
</feature>
<evidence type="ECO:0000256" key="2">
    <source>
        <dbReference type="SAM" id="Phobius"/>
    </source>
</evidence>
<feature type="compositionally biased region" description="Basic and acidic residues" evidence="1">
    <location>
        <begin position="434"/>
        <end position="444"/>
    </location>
</feature>
<evidence type="ECO:0000313" key="4">
    <source>
        <dbReference type="Proteomes" id="UP001309876"/>
    </source>
</evidence>
<feature type="region of interest" description="Disordered" evidence="1">
    <location>
        <begin position="165"/>
        <end position="187"/>
    </location>
</feature>
<feature type="region of interest" description="Disordered" evidence="1">
    <location>
        <begin position="373"/>
        <end position="397"/>
    </location>
</feature>
<reference evidence="3 4" key="1">
    <citation type="submission" date="2023-08" db="EMBL/GenBank/DDBJ databases">
        <title>Black Yeasts Isolated from many extreme environments.</title>
        <authorList>
            <person name="Coleine C."/>
            <person name="Stajich J.E."/>
            <person name="Selbmann L."/>
        </authorList>
    </citation>
    <scope>NUCLEOTIDE SEQUENCE [LARGE SCALE GENOMIC DNA]</scope>
    <source>
        <strain evidence="3 4">CCFEE 5910</strain>
    </source>
</reference>
<accession>A0AAN7T361</accession>
<feature type="region of interest" description="Disordered" evidence="1">
    <location>
        <begin position="1"/>
        <end position="21"/>
    </location>
</feature>
<feature type="region of interest" description="Disordered" evidence="1">
    <location>
        <begin position="199"/>
        <end position="322"/>
    </location>
</feature>
<proteinExistence type="predicted"/>
<feature type="compositionally biased region" description="Low complexity" evidence="1">
    <location>
        <begin position="472"/>
        <end position="487"/>
    </location>
</feature>
<keyword evidence="2" id="KW-0812">Transmembrane</keyword>
<comment type="caution">
    <text evidence="3">The sequence shown here is derived from an EMBL/GenBank/DDBJ whole genome shotgun (WGS) entry which is preliminary data.</text>
</comment>
<keyword evidence="4" id="KW-1185">Reference proteome</keyword>
<dbReference type="EMBL" id="JAVRRJ010000002">
    <property type="protein sequence ID" value="KAK5088059.1"/>
    <property type="molecule type" value="Genomic_DNA"/>
</dbReference>
<feature type="compositionally biased region" description="Basic and acidic residues" evidence="1">
    <location>
        <begin position="540"/>
        <end position="562"/>
    </location>
</feature>
<feature type="compositionally biased region" description="Polar residues" evidence="1">
    <location>
        <begin position="173"/>
        <end position="183"/>
    </location>
</feature>
<feature type="region of interest" description="Disordered" evidence="1">
    <location>
        <begin position="81"/>
        <end position="117"/>
    </location>
</feature>
<organism evidence="3 4">
    <name type="scientific">Lithohypha guttulata</name>
    <dbReference type="NCBI Taxonomy" id="1690604"/>
    <lineage>
        <taxon>Eukaryota</taxon>
        <taxon>Fungi</taxon>
        <taxon>Dikarya</taxon>
        <taxon>Ascomycota</taxon>
        <taxon>Pezizomycotina</taxon>
        <taxon>Eurotiomycetes</taxon>
        <taxon>Chaetothyriomycetidae</taxon>
        <taxon>Chaetothyriales</taxon>
        <taxon>Trichomeriaceae</taxon>
        <taxon>Lithohypha</taxon>
    </lineage>
</organism>
<feature type="compositionally biased region" description="Basic and acidic residues" evidence="1">
    <location>
        <begin position="265"/>
        <end position="275"/>
    </location>
</feature>
<evidence type="ECO:0000256" key="1">
    <source>
        <dbReference type="SAM" id="MobiDB-lite"/>
    </source>
</evidence>
<feature type="compositionally biased region" description="Polar residues" evidence="1">
    <location>
        <begin position="251"/>
        <end position="262"/>
    </location>
</feature>
<dbReference type="AlphaFoldDB" id="A0AAN7T361"/>
<keyword evidence="2" id="KW-1133">Transmembrane helix</keyword>
<feature type="compositionally biased region" description="Polar residues" evidence="1">
    <location>
        <begin position="578"/>
        <end position="591"/>
    </location>
</feature>
<feature type="compositionally biased region" description="Low complexity" evidence="1">
    <location>
        <begin position="94"/>
        <end position="117"/>
    </location>
</feature>
<protein>
    <submittedName>
        <fullName evidence="3">Uncharacterized protein</fullName>
    </submittedName>
</protein>
<feature type="region of interest" description="Disordered" evidence="1">
    <location>
        <begin position="421"/>
        <end position="501"/>
    </location>
</feature>
<sequence length="608" mass="64718">MHNFKRAEPSTLPATLRPGETSVIAPGATDILTDGGRPQSALTTILQSFEQPITQPATTLTSTGLRTVYVTDSASYSLLRASESSERARETHSDTSASTSSSPTSKATSSSSSSSTNNLGTLIPAVVVPVAIVLIVSFVVFWFIMRRRAQRQLKEEPEFVVASKSEKTAISRGPSNGSSTGSTRELVPLSNLEKEVAVTTTSEMRKPSIDLFPPSPPKYSSIDIGLARPMTPPDKAGAHVNSTGRPVHNFSRGQSQNRGQKSTKSRNDRAPRPGERTTPLETGRGPSTTMPGQLPRPPYSGTTSEHYGGRSPPKTTPSPLVTNMKKNNRALAPQPLNPPTPTGAFNGASPISQYSPIVKDHPNLGAVAAADSAEIPGQPPPISTANFFPSGQEKDSPIDENVLSLENMRVARLANSSRLGLHHSPIQSNFPANSRREPGADATKRVHPSPQLSMPLTREELPFRPFARGPDSPAGGSSIYPSPSIGADNTPRIGGGASSYSLPQSEHTIGVASSRAYHNRVSVVSRLSSDDGYVDVEFDTKSDVSSLDERDKWETGGERQEPGYHAPAHGSAGLSPVGQASSSSTETSNHKPNLRDRDSEGPFVLSRY</sequence>
<keyword evidence="2" id="KW-0472">Membrane</keyword>
<name>A0AAN7T361_9EURO</name>
<feature type="compositionally biased region" description="Basic and acidic residues" evidence="1">
    <location>
        <begin position="83"/>
        <end position="93"/>
    </location>
</feature>